<name>A0A6J4V5R7_9BACT</name>
<comment type="subunit">
    <text evidence="5">Binds ribosomal protein uS19.</text>
</comment>
<evidence type="ECO:0000256" key="5">
    <source>
        <dbReference type="HAMAP-Rule" id="MF_00014"/>
    </source>
</evidence>
<comment type="subcellular location">
    <subcellularLocation>
        <location evidence="5">Cytoplasm</location>
    </subcellularLocation>
</comment>
<accession>A0A6J4V5R7</accession>
<comment type="domain">
    <text evidence="5">The PRC barrel domain binds ribosomal protein uS19.</text>
</comment>
<dbReference type="SUPFAM" id="SSF50447">
    <property type="entry name" value="Translation proteins"/>
    <property type="match status" value="1"/>
</dbReference>
<feature type="domain" description="Ribosome maturation factor RimM PRC barrel" evidence="8">
    <location>
        <begin position="186"/>
        <end position="246"/>
    </location>
</feature>
<dbReference type="InterPro" id="IPR056792">
    <property type="entry name" value="PRC_RimM"/>
</dbReference>
<evidence type="ECO:0000259" key="8">
    <source>
        <dbReference type="Pfam" id="PF24986"/>
    </source>
</evidence>
<keyword evidence="1 5" id="KW-0963">Cytoplasm</keyword>
<organism evidence="9">
    <name type="scientific">uncultured Thermomicrobiales bacterium</name>
    <dbReference type="NCBI Taxonomy" id="1645740"/>
    <lineage>
        <taxon>Bacteria</taxon>
        <taxon>Pseudomonadati</taxon>
        <taxon>Thermomicrobiota</taxon>
        <taxon>Thermomicrobia</taxon>
        <taxon>Thermomicrobiales</taxon>
        <taxon>environmental samples</taxon>
    </lineage>
</organism>
<evidence type="ECO:0000256" key="2">
    <source>
        <dbReference type="ARBA" id="ARBA00022517"/>
    </source>
</evidence>
<sequence>MPSKNDSQGDASSPAPASVPVGDPTPRDSAERAPGAVKAIARKPRRKGVAASSPTPAPAAGRGRPGRTQGRFRRLSETSGPDAGADPRQQRFTVGIITGTHGIEGEIKVRLVTDDPEYLLSRKRLLVGNETVPRKVLSTRMHAGQMLVTFAGLTSPEEAATLRGYAITLPGTEVRPLAEGELFHYQLMGLAVVDEAGEPIGTVTDLIETGANDVLVISPAEGPDILLPYLAQFVISVDPAAGQMVVRPLDYLN</sequence>
<dbReference type="EMBL" id="CADCWH010000358">
    <property type="protein sequence ID" value="CAA9567992.1"/>
    <property type="molecule type" value="Genomic_DNA"/>
</dbReference>
<feature type="compositionally biased region" description="Polar residues" evidence="6">
    <location>
        <begin position="1"/>
        <end position="11"/>
    </location>
</feature>
<keyword evidence="3 5" id="KW-0698">rRNA processing</keyword>
<dbReference type="AlphaFoldDB" id="A0A6J4V5R7"/>
<dbReference type="Pfam" id="PF24986">
    <property type="entry name" value="PRC_RimM"/>
    <property type="match status" value="1"/>
</dbReference>
<dbReference type="PANTHER" id="PTHR33692">
    <property type="entry name" value="RIBOSOME MATURATION FACTOR RIMM"/>
    <property type="match status" value="1"/>
</dbReference>
<feature type="domain" description="RimM N-terminal" evidence="7">
    <location>
        <begin position="94"/>
        <end position="170"/>
    </location>
</feature>
<dbReference type="GO" id="GO:0042274">
    <property type="term" value="P:ribosomal small subunit biogenesis"/>
    <property type="evidence" value="ECO:0007669"/>
    <property type="project" value="UniProtKB-UniRule"/>
</dbReference>
<comment type="similarity">
    <text evidence="5">Belongs to the RimM family.</text>
</comment>
<dbReference type="GO" id="GO:0005737">
    <property type="term" value="C:cytoplasm"/>
    <property type="evidence" value="ECO:0007669"/>
    <property type="project" value="UniProtKB-SubCell"/>
</dbReference>
<evidence type="ECO:0000313" key="9">
    <source>
        <dbReference type="EMBL" id="CAA9567992.1"/>
    </source>
</evidence>
<dbReference type="GO" id="GO:0006364">
    <property type="term" value="P:rRNA processing"/>
    <property type="evidence" value="ECO:0007669"/>
    <property type="project" value="UniProtKB-UniRule"/>
</dbReference>
<feature type="compositionally biased region" description="Low complexity" evidence="6">
    <location>
        <begin position="50"/>
        <end position="69"/>
    </location>
</feature>
<keyword evidence="2 5" id="KW-0690">Ribosome biogenesis</keyword>
<dbReference type="SUPFAM" id="SSF50346">
    <property type="entry name" value="PRC-barrel domain"/>
    <property type="match status" value="1"/>
</dbReference>
<dbReference type="PANTHER" id="PTHR33692:SF1">
    <property type="entry name" value="RIBOSOME MATURATION FACTOR RIMM"/>
    <property type="match status" value="1"/>
</dbReference>
<evidence type="ECO:0000259" key="7">
    <source>
        <dbReference type="Pfam" id="PF01782"/>
    </source>
</evidence>
<proteinExistence type="inferred from homology"/>
<dbReference type="InterPro" id="IPR009000">
    <property type="entry name" value="Transl_B-barrel_sf"/>
</dbReference>
<dbReference type="InterPro" id="IPR036976">
    <property type="entry name" value="RimM_N_sf"/>
</dbReference>
<evidence type="ECO:0000256" key="4">
    <source>
        <dbReference type="ARBA" id="ARBA00023186"/>
    </source>
</evidence>
<evidence type="ECO:0000256" key="1">
    <source>
        <dbReference type="ARBA" id="ARBA00022490"/>
    </source>
</evidence>
<dbReference type="Gene3D" id="2.30.30.240">
    <property type="entry name" value="PRC-barrel domain"/>
    <property type="match status" value="1"/>
</dbReference>
<dbReference type="InterPro" id="IPR011961">
    <property type="entry name" value="RimM"/>
</dbReference>
<dbReference type="HAMAP" id="MF_00014">
    <property type="entry name" value="Ribosome_mat_RimM"/>
    <property type="match status" value="1"/>
</dbReference>
<dbReference type="Pfam" id="PF01782">
    <property type="entry name" value="RimM"/>
    <property type="match status" value="1"/>
</dbReference>
<keyword evidence="4 5" id="KW-0143">Chaperone</keyword>
<dbReference type="GO" id="GO:0005840">
    <property type="term" value="C:ribosome"/>
    <property type="evidence" value="ECO:0007669"/>
    <property type="project" value="InterPro"/>
</dbReference>
<dbReference type="Gene3D" id="2.40.30.60">
    <property type="entry name" value="RimM"/>
    <property type="match status" value="1"/>
</dbReference>
<dbReference type="InterPro" id="IPR011033">
    <property type="entry name" value="PRC_barrel-like_sf"/>
</dbReference>
<reference evidence="9" key="1">
    <citation type="submission" date="2020-02" db="EMBL/GenBank/DDBJ databases">
        <authorList>
            <person name="Meier V. D."/>
        </authorList>
    </citation>
    <scope>NUCLEOTIDE SEQUENCE</scope>
    <source>
        <strain evidence="9">AVDCRST_MAG70</strain>
    </source>
</reference>
<evidence type="ECO:0000256" key="3">
    <source>
        <dbReference type="ARBA" id="ARBA00022552"/>
    </source>
</evidence>
<evidence type="ECO:0000256" key="6">
    <source>
        <dbReference type="SAM" id="MobiDB-lite"/>
    </source>
</evidence>
<feature type="region of interest" description="Disordered" evidence="6">
    <location>
        <begin position="1"/>
        <end position="91"/>
    </location>
</feature>
<gene>
    <name evidence="5" type="primary">rimM</name>
    <name evidence="9" type="ORF">AVDCRST_MAG70-2221</name>
</gene>
<protein>
    <recommendedName>
        <fullName evidence="5">Ribosome maturation factor RimM</fullName>
    </recommendedName>
</protein>
<comment type="function">
    <text evidence="5">An accessory protein needed during the final step in the assembly of 30S ribosomal subunit, possibly for assembly of the head region. Essential for efficient processing of 16S rRNA. May be needed both before and after RbfA during the maturation of 16S rRNA. It has affinity for free ribosomal 30S subunits but not for 70S ribosomes.</text>
</comment>
<dbReference type="GO" id="GO:0043022">
    <property type="term" value="F:ribosome binding"/>
    <property type="evidence" value="ECO:0007669"/>
    <property type="project" value="InterPro"/>
</dbReference>
<dbReference type="NCBIfam" id="TIGR02273">
    <property type="entry name" value="16S_RimM"/>
    <property type="match status" value="1"/>
</dbReference>
<dbReference type="InterPro" id="IPR002676">
    <property type="entry name" value="RimM_N"/>
</dbReference>